<dbReference type="SUPFAM" id="SSF52980">
    <property type="entry name" value="Restriction endonuclease-like"/>
    <property type="match status" value="1"/>
</dbReference>
<dbReference type="Pfam" id="PF00580">
    <property type="entry name" value="UvrD-helicase"/>
    <property type="match status" value="1"/>
</dbReference>
<comment type="catalytic activity">
    <reaction evidence="13">
        <text>Couples ATP hydrolysis with the unwinding of duplex DNA by translocating in the 3'-5' direction.</text>
        <dbReference type="EC" id="5.6.2.4"/>
    </reaction>
</comment>
<dbReference type="AlphaFoldDB" id="A0A5K7YUA4"/>
<dbReference type="InterPro" id="IPR004586">
    <property type="entry name" value="RecB"/>
</dbReference>
<gene>
    <name evidence="20" type="ORF">DSCW_07790</name>
</gene>
<feature type="binding site" evidence="16">
    <location>
        <begin position="22"/>
        <end position="29"/>
    </location>
    <ligand>
        <name>ATP</name>
        <dbReference type="ChEBI" id="CHEBI:30616"/>
    </ligand>
</feature>
<dbReference type="InterPro" id="IPR014016">
    <property type="entry name" value="UvrD-like_ATP-bd"/>
</dbReference>
<keyword evidence="7" id="KW-0269">Exonuclease</keyword>
<dbReference type="InterPro" id="IPR027417">
    <property type="entry name" value="P-loop_NTPase"/>
</dbReference>
<evidence type="ECO:0000256" key="12">
    <source>
        <dbReference type="ARBA" id="ARBA00023235"/>
    </source>
</evidence>
<evidence type="ECO:0000256" key="10">
    <source>
        <dbReference type="ARBA" id="ARBA00023125"/>
    </source>
</evidence>
<evidence type="ECO:0000256" key="5">
    <source>
        <dbReference type="ARBA" id="ARBA00022801"/>
    </source>
</evidence>
<keyword evidence="10" id="KW-0238">DNA-binding</keyword>
<keyword evidence="4" id="KW-0227">DNA damage</keyword>
<feature type="region of interest" description="Disordered" evidence="17">
    <location>
        <begin position="488"/>
        <end position="507"/>
    </location>
</feature>
<evidence type="ECO:0000256" key="11">
    <source>
        <dbReference type="ARBA" id="ARBA00023204"/>
    </source>
</evidence>
<dbReference type="Gene3D" id="1.10.486.10">
    <property type="entry name" value="PCRA, domain 4"/>
    <property type="match status" value="1"/>
</dbReference>
<dbReference type="GO" id="GO:0009338">
    <property type="term" value="C:exodeoxyribonuclease V complex"/>
    <property type="evidence" value="ECO:0007669"/>
    <property type="project" value="TreeGrafter"/>
</dbReference>
<evidence type="ECO:0000256" key="3">
    <source>
        <dbReference type="ARBA" id="ARBA00022741"/>
    </source>
</evidence>
<dbReference type="CDD" id="cd22352">
    <property type="entry name" value="RecB_C-like"/>
    <property type="match status" value="1"/>
</dbReference>
<accession>A0A5K7YUA4</accession>
<dbReference type="EMBL" id="AP021875">
    <property type="protein sequence ID" value="BBO73362.1"/>
    <property type="molecule type" value="Genomic_DNA"/>
</dbReference>
<keyword evidence="6 16" id="KW-0347">Helicase</keyword>
<reference evidence="20 21" key="1">
    <citation type="submission" date="2019-11" db="EMBL/GenBank/DDBJ databases">
        <title>Comparative genomics of hydrocarbon-degrading Desulfosarcina strains.</title>
        <authorList>
            <person name="Watanabe M."/>
            <person name="Kojima H."/>
            <person name="Fukui M."/>
        </authorList>
    </citation>
    <scope>NUCLEOTIDE SEQUENCE [LARGE SCALE GENOMIC DNA]</scope>
    <source>
        <strain evidence="20 21">PP31</strain>
    </source>
</reference>
<dbReference type="GO" id="GO:0008854">
    <property type="term" value="F:exodeoxyribonuclease V activity"/>
    <property type="evidence" value="ECO:0007669"/>
    <property type="project" value="InterPro"/>
</dbReference>
<proteinExistence type="inferred from homology"/>
<dbReference type="EC" id="5.6.2.4" evidence="14"/>
<evidence type="ECO:0000256" key="4">
    <source>
        <dbReference type="ARBA" id="ARBA00022763"/>
    </source>
</evidence>
<dbReference type="KEGG" id="dwd:DSCW_07790"/>
<dbReference type="InterPro" id="IPR011604">
    <property type="entry name" value="PDDEXK-like_dom_sf"/>
</dbReference>
<dbReference type="PROSITE" id="PS51217">
    <property type="entry name" value="UVRD_HELICASE_CTER"/>
    <property type="match status" value="1"/>
</dbReference>
<keyword evidence="21" id="KW-1185">Reference proteome</keyword>
<dbReference type="GO" id="GO:0043138">
    <property type="term" value="F:3'-5' DNA helicase activity"/>
    <property type="evidence" value="ECO:0007669"/>
    <property type="project" value="UniProtKB-EC"/>
</dbReference>
<evidence type="ECO:0000256" key="13">
    <source>
        <dbReference type="ARBA" id="ARBA00034617"/>
    </source>
</evidence>
<dbReference type="InterPro" id="IPR000212">
    <property type="entry name" value="DNA_helicase_UvrD/REP"/>
</dbReference>
<dbReference type="Gene3D" id="1.10.3170.10">
    <property type="entry name" value="Recbcd, chain B, domain 2"/>
    <property type="match status" value="1"/>
</dbReference>
<evidence type="ECO:0000256" key="8">
    <source>
        <dbReference type="ARBA" id="ARBA00022840"/>
    </source>
</evidence>
<dbReference type="GO" id="GO:0046872">
    <property type="term" value="F:metal ion binding"/>
    <property type="evidence" value="ECO:0007669"/>
    <property type="project" value="UniProtKB-KW"/>
</dbReference>
<dbReference type="GO" id="GO:0000725">
    <property type="term" value="P:recombinational repair"/>
    <property type="evidence" value="ECO:0007669"/>
    <property type="project" value="TreeGrafter"/>
</dbReference>
<keyword evidence="12" id="KW-0413">Isomerase</keyword>
<sequence>MMFDPIDNPDHVDISRHALVEASAGTGKTYTIENLVVRLLCEEAQLQLENILLVTFTEKATSELKLRIRQKIEATLDKEGDLSDAVRSKLCETLDAFDNATITTIHGFCHTVLKDFPFETGSLFRQEIVDDGTLLTKLLKAQMRSTWPERYGRYLELLMALANFSADPDRFVRTAVTLAQRLSHSFTNETLIPDPAELDVEKMWGRCRQTVLELKALVAGPPDLVSSYERLNINKRSRAVIIRDMVAPLQQVVAQVNDTDWRPMEIKAVVDVLGARHSSGERNLDRLVPRKWLKSGENSEVCPNLVPVRNRLDALVDLFGRMAHVLTLESVARLQKDAKSMKSRQGWISYQDMISRVADFLSDKGAEEGIGNIRRRFPVAFVDEFQDTDELQWKIFRNLFLETCGDAARCRLFLIGDPKQAIYAFRGADVFTYLDARRRMKNLAGMGQANCYRLSVNWRSCPQLITAYNLIFSQKDWFGGSDGDQSYAIGYTPSDEPPPEHPANAIDEDRSRRPAFNVVDLREARGQVAAKNMLAEFICQEIHHLVRSGGIRMAAGLQEKRRLHYGDIAVLVRSRSEFSLLEPMLLSASIPYTFYRQPGLFQCREAYWLSMILHAVAEPMQTATAKLALLTPFFDLGAQCLESMPELPPDHAGQRLLMHWHHLAQNRRWGALFQSIMEDSGLILRHCTDPGWDRTQTNFRQLFDYFENAAYLQNLEPEGVVALLDALRLSRIDIGTDADIHRIEDESDKVRILTMHVAKGLEFPVVFIAGGLTVRSENGVPVYHAVDSNDPERGCRKVIDLTGESGREEAEKEKNDENKRLYYVALTRARLKLYIPFFPDDRNYGWIGPVCGFVSSSIASAGDNDNFDSGGWIRVGENDATPHGPKSSARETGVEAVKLPSDALLPDQADFRSRKIALESFSSIGHRLNRLIDASGLPSVFSPAETTQRDMDEPADRLFAESEILGSIDKLPGGTSMGSMFHQIFERIDFDRVIDGPKNILELEAAEQVVVSAMFDYRIESSWAPRIADVVARVLREPIVLDGAPMVLGRLAPKRRRHEIEFFFPLVETLPEGVEVPGCDTKIQSCGEMVLRGFIDLVFEHDGRYYIADWKSNRLADGYDQEAMASEIEAAGYDLQYRLYTIATLRWLKRLLGDGFDPELHFGGALYIFIRGVGSGGQNGVFHVPAHQLLPLKTLQSTVEKQIGGLQW</sequence>
<keyword evidence="8 16" id="KW-0067">ATP-binding</keyword>
<dbReference type="PANTHER" id="PTHR11070">
    <property type="entry name" value="UVRD / RECB / PCRA DNA HELICASE FAMILY MEMBER"/>
    <property type="match status" value="1"/>
</dbReference>
<dbReference type="SUPFAM" id="SSF52540">
    <property type="entry name" value="P-loop containing nucleoside triphosphate hydrolases"/>
    <property type="match status" value="1"/>
</dbReference>
<protein>
    <recommendedName>
        <fullName evidence="14">DNA 3'-5' helicase</fullName>
        <ecNumber evidence="14">5.6.2.4</ecNumber>
    </recommendedName>
</protein>
<evidence type="ECO:0000256" key="15">
    <source>
        <dbReference type="ARBA" id="ARBA00048988"/>
    </source>
</evidence>
<dbReference type="InterPro" id="IPR011335">
    <property type="entry name" value="Restrct_endonuc-II-like"/>
</dbReference>
<comment type="catalytic activity">
    <reaction evidence="15">
        <text>ATP + H2O = ADP + phosphate + H(+)</text>
        <dbReference type="Rhea" id="RHEA:13065"/>
        <dbReference type="ChEBI" id="CHEBI:15377"/>
        <dbReference type="ChEBI" id="CHEBI:15378"/>
        <dbReference type="ChEBI" id="CHEBI:30616"/>
        <dbReference type="ChEBI" id="CHEBI:43474"/>
        <dbReference type="ChEBI" id="CHEBI:456216"/>
        <dbReference type="EC" id="5.6.2.4"/>
    </reaction>
</comment>
<evidence type="ECO:0000256" key="1">
    <source>
        <dbReference type="ARBA" id="ARBA00022722"/>
    </source>
</evidence>
<keyword evidence="3 16" id="KW-0547">Nucleotide-binding</keyword>
<evidence type="ECO:0000313" key="20">
    <source>
        <dbReference type="EMBL" id="BBO73362.1"/>
    </source>
</evidence>
<dbReference type="GO" id="GO:0003677">
    <property type="term" value="F:DNA binding"/>
    <property type="evidence" value="ECO:0007669"/>
    <property type="project" value="UniProtKB-KW"/>
</dbReference>
<dbReference type="GO" id="GO:0016887">
    <property type="term" value="F:ATP hydrolysis activity"/>
    <property type="evidence" value="ECO:0007669"/>
    <property type="project" value="RHEA"/>
</dbReference>
<dbReference type="RefSeq" id="WP_155302476.1">
    <property type="nucleotide sequence ID" value="NZ_AP021875.1"/>
</dbReference>
<keyword evidence="11" id="KW-0234">DNA repair</keyword>
<evidence type="ECO:0000313" key="21">
    <source>
        <dbReference type="Proteomes" id="UP000427769"/>
    </source>
</evidence>
<dbReference type="InterPro" id="IPR014017">
    <property type="entry name" value="DNA_helicase_UvrD-like_C"/>
</dbReference>
<evidence type="ECO:0000256" key="7">
    <source>
        <dbReference type="ARBA" id="ARBA00022839"/>
    </source>
</evidence>
<dbReference type="GO" id="GO:0005829">
    <property type="term" value="C:cytosol"/>
    <property type="evidence" value="ECO:0007669"/>
    <property type="project" value="TreeGrafter"/>
</dbReference>
<feature type="domain" description="UvrD-like helicase ATP-binding" evidence="18">
    <location>
        <begin position="1"/>
        <end position="461"/>
    </location>
</feature>
<evidence type="ECO:0000256" key="6">
    <source>
        <dbReference type="ARBA" id="ARBA00022806"/>
    </source>
</evidence>
<evidence type="ECO:0000256" key="9">
    <source>
        <dbReference type="ARBA" id="ARBA00022842"/>
    </source>
</evidence>
<dbReference type="PANTHER" id="PTHR11070:SF23">
    <property type="entry name" value="RECBCD ENZYME SUBUNIT RECB"/>
    <property type="match status" value="1"/>
</dbReference>
<keyword evidence="9" id="KW-0460">Magnesium</keyword>
<keyword evidence="2" id="KW-0479">Metal-binding</keyword>
<dbReference type="InterPro" id="IPR038726">
    <property type="entry name" value="PDDEXK_AddAB-type"/>
</dbReference>
<dbReference type="OrthoDB" id="9810135at2"/>
<dbReference type="Gene3D" id="3.90.320.10">
    <property type="match status" value="1"/>
</dbReference>
<dbReference type="Proteomes" id="UP000427769">
    <property type="component" value="Chromosome"/>
</dbReference>
<dbReference type="PROSITE" id="PS51198">
    <property type="entry name" value="UVRD_HELICASE_ATP_BIND"/>
    <property type="match status" value="1"/>
</dbReference>
<evidence type="ECO:0000256" key="16">
    <source>
        <dbReference type="PROSITE-ProRule" id="PRU00560"/>
    </source>
</evidence>
<keyword evidence="5 16" id="KW-0378">Hydrolase</keyword>
<evidence type="ECO:0000256" key="17">
    <source>
        <dbReference type="SAM" id="MobiDB-lite"/>
    </source>
</evidence>
<dbReference type="Gene3D" id="3.40.50.300">
    <property type="entry name" value="P-loop containing nucleotide triphosphate hydrolases"/>
    <property type="match status" value="2"/>
</dbReference>
<evidence type="ECO:0000256" key="2">
    <source>
        <dbReference type="ARBA" id="ARBA00022723"/>
    </source>
</evidence>
<name>A0A5K7YUA4_9BACT</name>
<evidence type="ECO:0000256" key="14">
    <source>
        <dbReference type="ARBA" id="ARBA00034808"/>
    </source>
</evidence>
<dbReference type="Pfam" id="PF13361">
    <property type="entry name" value="UvrD_C"/>
    <property type="match status" value="1"/>
</dbReference>
<dbReference type="GO" id="GO:0005524">
    <property type="term" value="F:ATP binding"/>
    <property type="evidence" value="ECO:0007669"/>
    <property type="project" value="UniProtKB-UniRule"/>
</dbReference>
<evidence type="ECO:0000259" key="18">
    <source>
        <dbReference type="PROSITE" id="PS51198"/>
    </source>
</evidence>
<evidence type="ECO:0000259" key="19">
    <source>
        <dbReference type="PROSITE" id="PS51217"/>
    </source>
</evidence>
<organism evidence="20 21">
    <name type="scientific">Desulfosarcina widdelii</name>
    <dbReference type="NCBI Taxonomy" id="947919"/>
    <lineage>
        <taxon>Bacteria</taxon>
        <taxon>Pseudomonadati</taxon>
        <taxon>Thermodesulfobacteriota</taxon>
        <taxon>Desulfobacteria</taxon>
        <taxon>Desulfobacterales</taxon>
        <taxon>Desulfosarcinaceae</taxon>
        <taxon>Desulfosarcina</taxon>
    </lineage>
</organism>
<feature type="domain" description="UvrD-like helicase C-terminal" evidence="19">
    <location>
        <begin position="496"/>
        <end position="760"/>
    </location>
</feature>
<keyword evidence="1" id="KW-0540">Nuclease</keyword>
<dbReference type="Pfam" id="PF12705">
    <property type="entry name" value="PDDEXK_1"/>
    <property type="match status" value="1"/>
</dbReference>
<dbReference type="HAMAP" id="MF_01485">
    <property type="entry name" value="RecB"/>
    <property type="match status" value="1"/>
</dbReference>